<keyword evidence="2" id="KW-0812">Transmembrane</keyword>
<proteinExistence type="predicted"/>
<evidence type="ECO:0000313" key="5">
    <source>
        <dbReference type="Proteomes" id="UP000318509"/>
    </source>
</evidence>
<evidence type="ECO:0000256" key="1">
    <source>
        <dbReference type="SAM" id="MobiDB-lite"/>
    </source>
</evidence>
<keyword evidence="2" id="KW-0472">Membrane</keyword>
<dbReference type="Proteomes" id="UP000318509">
    <property type="component" value="Unassembled WGS sequence"/>
</dbReference>
<gene>
    <name evidence="4" type="ORF">E6H00_16330</name>
</gene>
<feature type="region of interest" description="Disordered" evidence="1">
    <location>
        <begin position="179"/>
        <end position="229"/>
    </location>
</feature>
<evidence type="ECO:0000313" key="4">
    <source>
        <dbReference type="EMBL" id="TMI87184.1"/>
    </source>
</evidence>
<evidence type="ECO:0000256" key="3">
    <source>
        <dbReference type="SAM" id="SignalP"/>
    </source>
</evidence>
<feature type="chain" id="PRO_5022085241" evidence="3">
    <location>
        <begin position="25"/>
        <end position="229"/>
    </location>
</feature>
<feature type="compositionally biased region" description="Basic and acidic residues" evidence="1">
    <location>
        <begin position="179"/>
        <end position="220"/>
    </location>
</feature>
<feature type="transmembrane region" description="Helical" evidence="2">
    <location>
        <begin position="126"/>
        <end position="144"/>
    </location>
</feature>
<organism evidence="4 5">
    <name type="scientific">Candidatus Segetimicrobium genomatis</name>
    <dbReference type="NCBI Taxonomy" id="2569760"/>
    <lineage>
        <taxon>Bacteria</taxon>
        <taxon>Bacillati</taxon>
        <taxon>Candidatus Sysuimicrobiota</taxon>
        <taxon>Candidatus Sysuimicrobiia</taxon>
        <taxon>Candidatus Sysuimicrobiales</taxon>
        <taxon>Candidatus Segetimicrobiaceae</taxon>
        <taxon>Candidatus Segetimicrobium</taxon>
    </lineage>
</organism>
<comment type="caution">
    <text evidence="4">The sequence shown here is derived from an EMBL/GenBank/DDBJ whole genome shotgun (WGS) entry which is preliminary data.</text>
</comment>
<accession>A0A537JUP8</accession>
<feature type="signal peptide" evidence="3">
    <location>
        <begin position="1"/>
        <end position="24"/>
    </location>
</feature>
<name>A0A537JUP8_9BACT</name>
<evidence type="ECO:0000256" key="2">
    <source>
        <dbReference type="SAM" id="Phobius"/>
    </source>
</evidence>
<keyword evidence="3" id="KW-0732">Signal</keyword>
<dbReference type="EMBL" id="VBAK01000165">
    <property type="protein sequence ID" value="TMI87184.1"/>
    <property type="molecule type" value="Genomic_DNA"/>
</dbReference>
<protein>
    <submittedName>
        <fullName evidence="4">Uncharacterized protein</fullName>
    </submittedName>
</protein>
<keyword evidence="2" id="KW-1133">Transmembrane helix</keyword>
<sequence length="229" mass="24944">MRKAIALGLGALLPVLGLSGVGQAQSSIQVEGTIQAIDCRAQTIVLSSPGASNTVAAAPYTAVLVDSTSMPFCSLQQYLGAPASAWLVASGSEFVATRIDVVGRAVAPAPPYAPPPPQVVYEPQPIAGIVLGTIFVAGLLFLLVRDHDGHFHRYPYYGPYYRHYYRPEYRPYRGPHHDAPVRWGHSGRDGRDDEDDRGGRELQRPQDHWAGNRERDRRCEGSGNHQCGD</sequence>
<reference evidence="4 5" key="1">
    <citation type="journal article" date="2019" name="Nat. Microbiol.">
        <title>Mediterranean grassland soil C-N compound turnover is dependent on rainfall and depth, and is mediated by genomically divergent microorganisms.</title>
        <authorList>
            <person name="Diamond S."/>
            <person name="Andeer P.F."/>
            <person name="Li Z."/>
            <person name="Crits-Christoph A."/>
            <person name="Burstein D."/>
            <person name="Anantharaman K."/>
            <person name="Lane K.R."/>
            <person name="Thomas B.C."/>
            <person name="Pan C."/>
            <person name="Northen T.R."/>
            <person name="Banfield J.F."/>
        </authorList>
    </citation>
    <scope>NUCLEOTIDE SEQUENCE [LARGE SCALE GENOMIC DNA]</scope>
    <source>
        <strain evidence="4">NP_3</strain>
    </source>
</reference>
<dbReference type="AlphaFoldDB" id="A0A537JUP8"/>